<evidence type="ECO:0000256" key="8">
    <source>
        <dbReference type="ARBA" id="ARBA00023284"/>
    </source>
</evidence>
<keyword evidence="12" id="KW-1185">Reference proteome</keyword>
<dbReference type="PANTHER" id="PTHR46107">
    <property type="entry name" value="DUMPY: SHORTER THAN WILD-TYPE"/>
    <property type="match status" value="1"/>
</dbReference>
<dbReference type="AlphaFoldDB" id="A0AAD9JQL1"/>
<evidence type="ECO:0000256" key="6">
    <source>
        <dbReference type="ARBA" id="ARBA00022989"/>
    </source>
</evidence>
<feature type="transmembrane region" description="Helical" evidence="10">
    <location>
        <begin position="20"/>
        <end position="46"/>
    </location>
</feature>
<protein>
    <submittedName>
        <fullName evidence="11">Uncharacterized protein</fullName>
    </submittedName>
</protein>
<evidence type="ECO:0000256" key="1">
    <source>
        <dbReference type="ARBA" id="ARBA00004389"/>
    </source>
</evidence>
<keyword evidence="3" id="KW-0732">Signal</keyword>
<sequence length="172" mass="18895">MSIRDSHDIDKMTTDFGIPVWSSYAIFAIATIMFGLLLGLVIVFLCDFMLPNSPPQPSYLSTRPPPPGYRPRLADDEDKDSDIVVDDLPNPETKSALESLKKPDESRQTEKSAAKSSDDEDRVSDEGTKSQEEISDAEISQESGDGVGEVAEAAEVQCPKSARRRKIKTTTD</sequence>
<keyword evidence="7" id="KW-1015">Disulfide bond</keyword>
<proteinExistence type="predicted"/>
<evidence type="ECO:0000256" key="4">
    <source>
        <dbReference type="ARBA" id="ARBA00022824"/>
    </source>
</evidence>
<evidence type="ECO:0000256" key="3">
    <source>
        <dbReference type="ARBA" id="ARBA00022729"/>
    </source>
</evidence>
<reference evidence="11" key="1">
    <citation type="journal article" date="2023" name="Mol. Biol. Evol.">
        <title>Third-Generation Sequencing Reveals the Adaptive Role of the Epigenome in Three Deep-Sea Polychaetes.</title>
        <authorList>
            <person name="Perez M."/>
            <person name="Aroh O."/>
            <person name="Sun Y."/>
            <person name="Lan Y."/>
            <person name="Juniper S.K."/>
            <person name="Young C.R."/>
            <person name="Angers B."/>
            <person name="Qian P.Y."/>
        </authorList>
    </citation>
    <scope>NUCLEOTIDE SEQUENCE</scope>
    <source>
        <strain evidence="11">P08H-3</strain>
    </source>
</reference>
<feature type="compositionally biased region" description="Pro residues" evidence="9">
    <location>
        <begin position="55"/>
        <end position="69"/>
    </location>
</feature>
<evidence type="ECO:0000256" key="2">
    <source>
        <dbReference type="ARBA" id="ARBA00022448"/>
    </source>
</evidence>
<gene>
    <name evidence="11" type="ORF">LSH36_188g07011</name>
</gene>
<evidence type="ECO:0000256" key="7">
    <source>
        <dbReference type="ARBA" id="ARBA00023157"/>
    </source>
</evidence>
<feature type="compositionally biased region" description="Basic and acidic residues" evidence="9">
    <location>
        <begin position="99"/>
        <end position="117"/>
    </location>
</feature>
<dbReference type="PANTHER" id="PTHR46107:SF3">
    <property type="entry name" value="THIOREDOXIN DOMAIN-CONTAINING PROTEIN"/>
    <property type="match status" value="1"/>
</dbReference>
<keyword evidence="4" id="KW-0256">Endoplasmic reticulum</keyword>
<keyword evidence="10" id="KW-0472">Membrane</keyword>
<accession>A0AAD9JQL1</accession>
<feature type="region of interest" description="Disordered" evidence="9">
    <location>
        <begin position="55"/>
        <end position="172"/>
    </location>
</feature>
<dbReference type="EMBL" id="JAODUP010000188">
    <property type="protein sequence ID" value="KAK2157609.1"/>
    <property type="molecule type" value="Genomic_DNA"/>
</dbReference>
<feature type="compositionally biased region" description="Basic residues" evidence="9">
    <location>
        <begin position="161"/>
        <end position="172"/>
    </location>
</feature>
<evidence type="ECO:0000256" key="9">
    <source>
        <dbReference type="SAM" id="MobiDB-lite"/>
    </source>
</evidence>
<comment type="caution">
    <text evidence="11">The sequence shown here is derived from an EMBL/GenBank/DDBJ whole genome shotgun (WGS) entry which is preliminary data.</text>
</comment>
<keyword evidence="5" id="KW-0249">Electron transport</keyword>
<keyword evidence="8" id="KW-0676">Redox-active center</keyword>
<evidence type="ECO:0000313" key="12">
    <source>
        <dbReference type="Proteomes" id="UP001208570"/>
    </source>
</evidence>
<dbReference type="Proteomes" id="UP001208570">
    <property type="component" value="Unassembled WGS sequence"/>
</dbReference>
<keyword evidence="6 10" id="KW-1133">Transmembrane helix</keyword>
<keyword evidence="2" id="KW-0813">Transport</keyword>
<dbReference type="InterPro" id="IPR052454">
    <property type="entry name" value="TMX_domain-containing"/>
</dbReference>
<evidence type="ECO:0000256" key="10">
    <source>
        <dbReference type="SAM" id="Phobius"/>
    </source>
</evidence>
<evidence type="ECO:0000256" key="5">
    <source>
        <dbReference type="ARBA" id="ARBA00022982"/>
    </source>
</evidence>
<comment type="subcellular location">
    <subcellularLocation>
        <location evidence="1">Endoplasmic reticulum membrane</location>
        <topology evidence="1">Single-pass membrane protein</topology>
    </subcellularLocation>
</comment>
<name>A0AAD9JQL1_9ANNE</name>
<dbReference type="GO" id="GO:0015036">
    <property type="term" value="F:disulfide oxidoreductase activity"/>
    <property type="evidence" value="ECO:0007669"/>
    <property type="project" value="TreeGrafter"/>
</dbReference>
<evidence type="ECO:0000313" key="11">
    <source>
        <dbReference type="EMBL" id="KAK2157609.1"/>
    </source>
</evidence>
<feature type="compositionally biased region" description="Acidic residues" evidence="9">
    <location>
        <begin position="75"/>
        <end position="85"/>
    </location>
</feature>
<organism evidence="11 12">
    <name type="scientific">Paralvinella palmiformis</name>
    <dbReference type="NCBI Taxonomy" id="53620"/>
    <lineage>
        <taxon>Eukaryota</taxon>
        <taxon>Metazoa</taxon>
        <taxon>Spiralia</taxon>
        <taxon>Lophotrochozoa</taxon>
        <taxon>Annelida</taxon>
        <taxon>Polychaeta</taxon>
        <taxon>Sedentaria</taxon>
        <taxon>Canalipalpata</taxon>
        <taxon>Terebellida</taxon>
        <taxon>Terebelliformia</taxon>
        <taxon>Alvinellidae</taxon>
        <taxon>Paralvinella</taxon>
    </lineage>
</organism>
<keyword evidence="10" id="KW-0812">Transmembrane</keyword>
<dbReference type="GO" id="GO:0005789">
    <property type="term" value="C:endoplasmic reticulum membrane"/>
    <property type="evidence" value="ECO:0007669"/>
    <property type="project" value="UniProtKB-SubCell"/>
</dbReference>